<dbReference type="PANTHER" id="PTHR48047:SF118">
    <property type="entry name" value="HEXOSYLTRANSFERASE-RELATED"/>
    <property type="match status" value="1"/>
</dbReference>
<reference evidence="5" key="1">
    <citation type="submission" date="2016-06" db="EMBL/GenBank/DDBJ databases">
        <title>Parallel loss of symbiosis genes in relatives of nitrogen-fixing non-legume Parasponia.</title>
        <authorList>
            <person name="Van Velzen R."/>
            <person name="Holmer R."/>
            <person name="Bu F."/>
            <person name="Rutten L."/>
            <person name="Van Zeijl A."/>
            <person name="Liu W."/>
            <person name="Santuari L."/>
            <person name="Cao Q."/>
            <person name="Sharma T."/>
            <person name="Shen D."/>
            <person name="Roswanjaya Y."/>
            <person name="Wardhani T."/>
            <person name="Kalhor M.S."/>
            <person name="Jansen J."/>
            <person name="Van den Hoogen J."/>
            <person name="Gungor B."/>
            <person name="Hartog M."/>
            <person name="Hontelez J."/>
            <person name="Verver J."/>
            <person name="Yang W.-C."/>
            <person name="Schijlen E."/>
            <person name="Repin R."/>
            <person name="Schilthuizen M."/>
            <person name="Schranz E."/>
            <person name="Heidstra R."/>
            <person name="Miyata K."/>
            <person name="Fedorova E."/>
            <person name="Kohlen W."/>
            <person name="Bisseling T."/>
            <person name="Smit S."/>
            <person name="Geurts R."/>
        </authorList>
    </citation>
    <scope>NUCLEOTIDE SEQUENCE [LARGE SCALE GENOMIC DNA]</scope>
    <source>
        <strain evidence="5">cv. RG33-2</strain>
    </source>
</reference>
<evidence type="ECO:0000256" key="3">
    <source>
        <dbReference type="ARBA" id="ARBA00022679"/>
    </source>
</evidence>
<dbReference type="Gene3D" id="3.40.50.2000">
    <property type="entry name" value="Glycogen Phosphorylase B"/>
    <property type="match status" value="2"/>
</dbReference>
<dbReference type="GO" id="GO:0035251">
    <property type="term" value="F:UDP-glucosyltransferase activity"/>
    <property type="evidence" value="ECO:0007669"/>
    <property type="project" value="TreeGrafter"/>
</dbReference>
<dbReference type="AlphaFoldDB" id="A0A2P5EBR3"/>
<evidence type="ECO:0000313" key="4">
    <source>
        <dbReference type="EMBL" id="PON82979.1"/>
    </source>
</evidence>
<organism evidence="4 5">
    <name type="scientific">Trema orientale</name>
    <name type="common">Charcoal tree</name>
    <name type="synonym">Celtis orientalis</name>
    <dbReference type="NCBI Taxonomy" id="63057"/>
    <lineage>
        <taxon>Eukaryota</taxon>
        <taxon>Viridiplantae</taxon>
        <taxon>Streptophyta</taxon>
        <taxon>Embryophyta</taxon>
        <taxon>Tracheophyta</taxon>
        <taxon>Spermatophyta</taxon>
        <taxon>Magnoliopsida</taxon>
        <taxon>eudicotyledons</taxon>
        <taxon>Gunneridae</taxon>
        <taxon>Pentapetalae</taxon>
        <taxon>rosids</taxon>
        <taxon>fabids</taxon>
        <taxon>Rosales</taxon>
        <taxon>Cannabaceae</taxon>
        <taxon>Trema</taxon>
    </lineage>
</organism>
<dbReference type="CDD" id="cd03784">
    <property type="entry name" value="GT1_Gtf-like"/>
    <property type="match status" value="1"/>
</dbReference>
<gene>
    <name evidence="4" type="ORF">TorRG33x02_211850</name>
</gene>
<evidence type="ECO:0000313" key="5">
    <source>
        <dbReference type="Proteomes" id="UP000237000"/>
    </source>
</evidence>
<sequence length="461" mass="51236">MSNTPTGGSNHILIYPFSSTHFHPMLELTRRLLTRGLFVTLVVTPNELSFLQQQLLLLYPPPSFQPLVLPAPQVTDDPTRNWVFANVRAMRDLHYPALLDWFRSHPSPPKAVISDLLLGWTHQLASEFGVPRLVFSPTSALAVSVFNSLWRDLPKKEDPGDEDFSVSLETVPNSPSYPWWQLPPPYVDYKEGDSDSEFYRSCELGNLASWGVVVNSFTELERVYVDHLKEEYGSGRVWAVGPLKPDEEEGSGSQSNEDGVMKWLDQRRNGSVVFVCFGSWVQLTQSQVNGLAEGLERSGVHFVWRVSGPNEGRVEDGGEVVPDGFEDRVADRGYVVNGWAPQVAILKHRAVGAFLSHCGWNSTLEALTAGVLMLTWPITADQFINAKLLVDDLGVAVRVGEGDRVVPGSGELARVLAESLDEARPERVRVKKVRDIALEAVRGGSSHRDVDELAKRMAELN</sequence>
<dbReference type="InParanoid" id="A0A2P5EBR3"/>
<dbReference type="EMBL" id="JXTC01000185">
    <property type="protein sequence ID" value="PON82979.1"/>
    <property type="molecule type" value="Genomic_DNA"/>
</dbReference>
<comment type="similarity">
    <text evidence="1">Belongs to the UDP-glycosyltransferase family.</text>
</comment>
<protein>
    <submittedName>
        <fullName evidence="4">UDP-glucuronosyl/UDP-glucosyltransferase</fullName>
    </submittedName>
</protein>
<keyword evidence="3 4" id="KW-0808">Transferase</keyword>
<proteinExistence type="inferred from homology"/>
<comment type="caution">
    <text evidence="4">The sequence shown here is derived from an EMBL/GenBank/DDBJ whole genome shotgun (WGS) entry which is preliminary data.</text>
</comment>
<keyword evidence="2" id="KW-0328">Glycosyltransferase</keyword>
<dbReference type="SUPFAM" id="SSF53756">
    <property type="entry name" value="UDP-Glycosyltransferase/glycogen phosphorylase"/>
    <property type="match status" value="1"/>
</dbReference>
<dbReference type="Proteomes" id="UP000237000">
    <property type="component" value="Unassembled WGS sequence"/>
</dbReference>
<dbReference type="InterPro" id="IPR002213">
    <property type="entry name" value="UDP_glucos_trans"/>
</dbReference>
<dbReference type="OrthoDB" id="1192081at2759"/>
<dbReference type="PANTHER" id="PTHR48047">
    <property type="entry name" value="GLYCOSYLTRANSFERASE"/>
    <property type="match status" value="1"/>
</dbReference>
<dbReference type="Pfam" id="PF00201">
    <property type="entry name" value="UDPGT"/>
    <property type="match status" value="1"/>
</dbReference>
<dbReference type="FunFam" id="3.40.50.2000:FF:000064">
    <property type="entry name" value="Glycosyltransferase"/>
    <property type="match status" value="1"/>
</dbReference>
<keyword evidence="5" id="KW-1185">Reference proteome</keyword>
<accession>A0A2P5EBR3</accession>
<evidence type="ECO:0000256" key="1">
    <source>
        <dbReference type="ARBA" id="ARBA00009995"/>
    </source>
</evidence>
<evidence type="ECO:0000256" key="2">
    <source>
        <dbReference type="ARBA" id="ARBA00022676"/>
    </source>
</evidence>
<name>A0A2P5EBR3_TREOI</name>